<dbReference type="PROSITE" id="PS00724">
    <property type="entry name" value="SRP1_TIP1"/>
    <property type="match status" value="1"/>
</dbReference>
<dbReference type="GO" id="GO:0031505">
    <property type="term" value="P:fungal-type cell wall organization"/>
    <property type="evidence" value="ECO:0007669"/>
    <property type="project" value="TreeGrafter"/>
</dbReference>
<dbReference type="GO" id="GO:0000324">
    <property type="term" value="C:fungal-type vacuole"/>
    <property type="evidence" value="ECO:0007669"/>
    <property type="project" value="TreeGrafter"/>
</dbReference>
<sequence length="198" mass="19706">MYSKFVFAVAATAVLVNAQTASQLAELNTIVDDVKSHLSDYLGLISSGAISLSDLPAGVMPVVLAVQTATDESYTSLYKDVDVAALGPFLSRLPWYSSRLQPELDAANVGENVAATSSAAAPVSSSTAAAPASSSTAAAPASSSSVIEASSSESSITSVATSAAPSSSATVSQQSENKAGKLSNVMGLAAVGAVAMLL</sequence>
<feature type="chain" id="PRO_5040230595" description="Temperature shock-inducible protein 1" evidence="1">
    <location>
        <begin position="19"/>
        <end position="198"/>
    </location>
</feature>
<dbReference type="Proteomes" id="UP000750334">
    <property type="component" value="Unassembled WGS sequence"/>
</dbReference>
<reference evidence="2 3" key="1">
    <citation type="submission" date="2020-11" db="EMBL/GenBank/DDBJ databases">
        <title>Kefir isolates.</title>
        <authorList>
            <person name="Marcisauskas S."/>
            <person name="Kim Y."/>
            <person name="Blasche S."/>
        </authorList>
    </citation>
    <scope>NUCLEOTIDE SEQUENCE [LARGE SCALE GENOMIC DNA]</scope>
    <source>
        <strain evidence="2 3">OG2</strain>
    </source>
</reference>
<evidence type="ECO:0008006" key="4">
    <source>
        <dbReference type="Google" id="ProtNLM"/>
    </source>
</evidence>
<comment type="caution">
    <text evidence="2">The sequence shown here is derived from an EMBL/GenBank/DDBJ whole genome shotgun (WGS) entry which is preliminary data.</text>
</comment>
<protein>
    <recommendedName>
        <fullName evidence="4">Temperature shock-inducible protein 1</fullName>
    </recommendedName>
</protein>
<proteinExistence type="predicted"/>
<feature type="signal peptide" evidence="1">
    <location>
        <begin position="1"/>
        <end position="18"/>
    </location>
</feature>
<dbReference type="AlphaFoldDB" id="A0A9P7BD17"/>
<evidence type="ECO:0000313" key="3">
    <source>
        <dbReference type="Proteomes" id="UP000750334"/>
    </source>
</evidence>
<dbReference type="OrthoDB" id="4069694at2759"/>
<keyword evidence="1" id="KW-0732">Signal</keyword>
<dbReference type="InterPro" id="IPR050788">
    <property type="entry name" value="Yeast_SRP1/TIP1_CWP"/>
</dbReference>
<dbReference type="GO" id="GO:0009277">
    <property type="term" value="C:fungal-type cell wall"/>
    <property type="evidence" value="ECO:0007669"/>
    <property type="project" value="TreeGrafter"/>
</dbReference>
<dbReference type="PANTHER" id="PTHR31002">
    <property type="entry name" value="SERIPAUPERIN"/>
    <property type="match status" value="1"/>
</dbReference>
<gene>
    <name evidence="2" type="ORF">C6P45_001151</name>
</gene>
<dbReference type="InterPro" id="IPR000992">
    <property type="entry name" value="SRP1_TIP1"/>
</dbReference>
<name>A0A9P7BD17_MAUEX</name>
<dbReference type="GO" id="GO:0005199">
    <property type="term" value="F:structural constituent of cell wall"/>
    <property type="evidence" value="ECO:0007669"/>
    <property type="project" value="TreeGrafter"/>
</dbReference>
<accession>A0A9P7BD17</accession>
<evidence type="ECO:0000256" key="1">
    <source>
        <dbReference type="SAM" id="SignalP"/>
    </source>
</evidence>
<organism evidence="2 3">
    <name type="scientific">Maudiozyma exigua</name>
    <name type="common">Yeast</name>
    <name type="synonym">Kazachstania exigua</name>
    <dbReference type="NCBI Taxonomy" id="34358"/>
    <lineage>
        <taxon>Eukaryota</taxon>
        <taxon>Fungi</taxon>
        <taxon>Dikarya</taxon>
        <taxon>Ascomycota</taxon>
        <taxon>Saccharomycotina</taxon>
        <taxon>Saccharomycetes</taxon>
        <taxon>Saccharomycetales</taxon>
        <taxon>Saccharomycetaceae</taxon>
        <taxon>Maudiozyma</taxon>
    </lineage>
</organism>
<dbReference type="Pfam" id="PF00660">
    <property type="entry name" value="SRP1_TIP1"/>
    <property type="match status" value="1"/>
</dbReference>
<dbReference type="PANTHER" id="PTHR31002:SF34">
    <property type="entry name" value="CELL WALL PROTEIN CWP1-RELATED"/>
    <property type="match status" value="1"/>
</dbReference>
<keyword evidence="3" id="KW-1185">Reference proteome</keyword>
<evidence type="ECO:0000313" key="2">
    <source>
        <dbReference type="EMBL" id="KAG0671138.1"/>
    </source>
</evidence>
<dbReference type="EMBL" id="PUHR01000015">
    <property type="protein sequence ID" value="KAG0671138.1"/>
    <property type="molecule type" value="Genomic_DNA"/>
</dbReference>